<sequence>MDKSAKTEIRHFLNETNNPQQMKEKNEIYRL</sequence>
<reference evidence="2 3" key="1">
    <citation type="submission" date="2015-01" db="EMBL/GenBank/DDBJ databases">
        <title>Lactococcus lactis subsp.lactis JCM 5805 whole genome shotgun sequence.</title>
        <authorList>
            <person name="Fujii T."/>
            <person name="Tomita Y."/>
            <person name="Ikushima S."/>
            <person name="Fujiwara D."/>
        </authorList>
    </citation>
    <scope>NUCLEOTIDE SEQUENCE [LARGE SCALE GENOMIC DNA]</scope>
    <source>
        <strain evidence="2 3">JCM 5805</strain>
    </source>
</reference>
<evidence type="ECO:0000256" key="1">
    <source>
        <dbReference type="SAM" id="MobiDB-lite"/>
    </source>
</evidence>
<evidence type="ECO:0000313" key="2">
    <source>
        <dbReference type="EMBL" id="GAM81400.1"/>
    </source>
</evidence>
<comment type="caution">
    <text evidence="2">The sequence shown here is derived from an EMBL/GenBank/DDBJ whole genome shotgun (WGS) entry which is preliminary data.</text>
</comment>
<feature type="compositionally biased region" description="Basic and acidic residues" evidence="1">
    <location>
        <begin position="1"/>
        <end position="13"/>
    </location>
</feature>
<feature type="compositionally biased region" description="Basic and acidic residues" evidence="1">
    <location>
        <begin position="22"/>
        <end position="31"/>
    </location>
</feature>
<name>A0A0B8QMY7_LACLL</name>
<proteinExistence type="predicted"/>
<dbReference type="EMBL" id="BBSI01000040">
    <property type="protein sequence ID" value="GAM81400.1"/>
    <property type="molecule type" value="Genomic_DNA"/>
</dbReference>
<protein>
    <submittedName>
        <fullName evidence="2">Uncharacterized protein</fullName>
    </submittedName>
</protein>
<accession>A0A0B8QMY7</accession>
<evidence type="ECO:0000313" key="3">
    <source>
        <dbReference type="Proteomes" id="UP000031847"/>
    </source>
</evidence>
<organism evidence="2 3">
    <name type="scientific">Lactococcus lactis subsp. lactis</name>
    <name type="common">Streptococcus lactis</name>
    <dbReference type="NCBI Taxonomy" id="1360"/>
    <lineage>
        <taxon>Bacteria</taxon>
        <taxon>Bacillati</taxon>
        <taxon>Bacillota</taxon>
        <taxon>Bacilli</taxon>
        <taxon>Lactobacillales</taxon>
        <taxon>Streptococcaceae</taxon>
        <taxon>Lactococcus</taxon>
    </lineage>
</organism>
<dbReference type="Proteomes" id="UP000031847">
    <property type="component" value="Unassembled WGS sequence"/>
</dbReference>
<dbReference type="AlphaFoldDB" id="A0A0B8QMY7"/>
<feature type="region of interest" description="Disordered" evidence="1">
    <location>
        <begin position="1"/>
        <end position="31"/>
    </location>
</feature>
<gene>
    <name evidence="2" type="ORF">JCM5805K_2524</name>
</gene>